<comment type="caution">
    <text evidence="2">The sequence shown here is derived from an EMBL/GenBank/DDBJ whole genome shotgun (WGS) entry which is preliminary data.</text>
</comment>
<proteinExistence type="predicted"/>
<keyword evidence="3" id="KW-1185">Reference proteome</keyword>
<gene>
    <name evidence="2" type="ORF">V6N12_034856</name>
</gene>
<reference evidence="2 3" key="1">
    <citation type="journal article" date="2024" name="G3 (Bethesda)">
        <title>Genome assembly of Hibiscus sabdariffa L. provides insights into metabolisms of medicinal natural products.</title>
        <authorList>
            <person name="Kim T."/>
        </authorList>
    </citation>
    <scope>NUCLEOTIDE SEQUENCE [LARGE SCALE GENOMIC DNA]</scope>
    <source>
        <strain evidence="2">TK-2024</strain>
        <tissue evidence="2">Old leaves</tissue>
    </source>
</reference>
<sequence length="86" mass="9968">MCGNPRDCSFVVRFQVKQSISWQSPHSEGSMKLDVDRSASFSDPDHDVMDTNTAQLYEMKIAMENIQGFLWDEEKVNNELKTYMTK</sequence>
<evidence type="ECO:0000313" key="2">
    <source>
        <dbReference type="EMBL" id="KAK8508750.1"/>
    </source>
</evidence>
<organism evidence="2 3">
    <name type="scientific">Hibiscus sabdariffa</name>
    <name type="common">roselle</name>
    <dbReference type="NCBI Taxonomy" id="183260"/>
    <lineage>
        <taxon>Eukaryota</taxon>
        <taxon>Viridiplantae</taxon>
        <taxon>Streptophyta</taxon>
        <taxon>Embryophyta</taxon>
        <taxon>Tracheophyta</taxon>
        <taxon>Spermatophyta</taxon>
        <taxon>Magnoliopsida</taxon>
        <taxon>eudicotyledons</taxon>
        <taxon>Gunneridae</taxon>
        <taxon>Pentapetalae</taxon>
        <taxon>rosids</taxon>
        <taxon>malvids</taxon>
        <taxon>Malvales</taxon>
        <taxon>Malvaceae</taxon>
        <taxon>Malvoideae</taxon>
        <taxon>Hibiscus</taxon>
    </lineage>
</organism>
<accession>A0ABR2BQB0</accession>
<protein>
    <submittedName>
        <fullName evidence="2">Uncharacterized protein</fullName>
    </submittedName>
</protein>
<dbReference type="Proteomes" id="UP001472677">
    <property type="component" value="Unassembled WGS sequence"/>
</dbReference>
<name>A0ABR2BQB0_9ROSI</name>
<evidence type="ECO:0000256" key="1">
    <source>
        <dbReference type="SAM" id="MobiDB-lite"/>
    </source>
</evidence>
<dbReference type="EMBL" id="JBBPBM010000097">
    <property type="protein sequence ID" value="KAK8508750.1"/>
    <property type="molecule type" value="Genomic_DNA"/>
</dbReference>
<feature type="compositionally biased region" description="Basic and acidic residues" evidence="1">
    <location>
        <begin position="29"/>
        <end position="47"/>
    </location>
</feature>
<feature type="region of interest" description="Disordered" evidence="1">
    <location>
        <begin position="23"/>
        <end position="47"/>
    </location>
</feature>
<evidence type="ECO:0000313" key="3">
    <source>
        <dbReference type="Proteomes" id="UP001472677"/>
    </source>
</evidence>